<comment type="catalytic activity">
    <reaction evidence="1">
        <text>4-hydroxy-4-methyl-2-oxoglutarate = 2 pyruvate</text>
        <dbReference type="Rhea" id="RHEA:22748"/>
        <dbReference type="ChEBI" id="CHEBI:15361"/>
        <dbReference type="ChEBI" id="CHEBI:58276"/>
        <dbReference type="EC" id="4.1.3.17"/>
    </reaction>
</comment>
<evidence type="ECO:0000313" key="12">
    <source>
        <dbReference type="EMBL" id="MBP3965357.1"/>
    </source>
</evidence>
<sequence length="249" mass="27671">MTYIVKNTHTISDELLEELKLVSVSTASHTLVEMGYRNAYMQGIMPLSFPEGQESAVGRAVTLRFIPLREDLVKQQYDTLPESPHRVALESITQNDILVIDTGSHMETGVIGDIFTRRLRYLGGQAIIVDGCIRDLQRVKAVNFPVLARGVHGGAIPRSLMSVGFNEPIRCGGVSVVPGDIILVDRDGAVAIPPQCVEDIVKIARAHDELEERWIKMKLDEGASLHTHYPPNAEARIEFENWKKENGYA</sequence>
<gene>
    <name evidence="12" type="ORF">I8J30_21840</name>
</gene>
<reference evidence="12 13" key="1">
    <citation type="submission" date="2021-04" db="EMBL/GenBank/DDBJ databases">
        <title>Paenibacillus sp. DLE-14 whole genome sequence.</title>
        <authorList>
            <person name="Ham Y.J."/>
        </authorList>
    </citation>
    <scope>NUCLEOTIDE SEQUENCE [LARGE SCALE GENOMIC DNA]</scope>
    <source>
        <strain evidence="12 13">DLE-14</strain>
    </source>
</reference>
<dbReference type="EMBL" id="JAGKSP010000010">
    <property type="protein sequence ID" value="MBP3965357.1"/>
    <property type="molecule type" value="Genomic_DNA"/>
</dbReference>
<evidence type="ECO:0000256" key="3">
    <source>
        <dbReference type="ARBA" id="ARBA00008621"/>
    </source>
</evidence>
<dbReference type="Gene3D" id="3.50.30.40">
    <property type="entry name" value="Ribonuclease E inhibitor RraA/RraA-like"/>
    <property type="match status" value="1"/>
</dbReference>
<evidence type="ECO:0000313" key="13">
    <source>
        <dbReference type="Proteomes" id="UP000673394"/>
    </source>
</evidence>
<keyword evidence="13" id="KW-1185">Reference proteome</keyword>
<evidence type="ECO:0000256" key="7">
    <source>
        <dbReference type="ARBA" id="ARBA00016549"/>
    </source>
</evidence>
<dbReference type="EC" id="4.1.1.112" evidence="6"/>
<evidence type="ECO:0000256" key="11">
    <source>
        <dbReference type="ARBA" id="ARBA00047973"/>
    </source>
</evidence>
<organism evidence="12 13">
    <name type="scientific">Paenibacillus lignilyticus</name>
    <dbReference type="NCBI Taxonomy" id="1172615"/>
    <lineage>
        <taxon>Bacteria</taxon>
        <taxon>Bacillati</taxon>
        <taxon>Bacillota</taxon>
        <taxon>Bacilli</taxon>
        <taxon>Bacillales</taxon>
        <taxon>Paenibacillaceae</taxon>
        <taxon>Paenibacillus</taxon>
    </lineage>
</organism>
<comment type="function">
    <text evidence="8">Catalyzes the aldol cleavage of 4-hydroxy-4-methyl-2-oxoglutarate (HMG) into 2 molecules of pyruvate. Also contains a secondary oxaloacetate (OAA) decarboxylase activity due to the common pyruvate enolate transition state formed following C-C bond cleavage in the retro-aldol and decarboxylation reactions.</text>
</comment>
<evidence type="ECO:0000256" key="5">
    <source>
        <dbReference type="ARBA" id="ARBA00012213"/>
    </source>
</evidence>
<comment type="caution">
    <text evidence="12">The sequence shown here is derived from an EMBL/GenBank/DDBJ whole genome shotgun (WGS) entry which is preliminary data.</text>
</comment>
<dbReference type="Proteomes" id="UP000673394">
    <property type="component" value="Unassembled WGS sequence"/>
</dbReference>
<comment type="subunit">
    <text evidence="4">Homotrimer.</text>
</comment>
<comment type="cofactor">
    <cofactor evidence="2">
        <name>a divalent metal cation</name>
        <dbReference type="ChEBI" id="CHEBI:60240"/>
    </cofactor>
</comment>
<evidence type="ECO:0000256" key="4">
    <source>
        <dbReference type="ARBA" id="ARBA00011233"/>
    </source>
</evidence>
<evidence type="ECO:0000256" key="1">
    <source>
        <dbReference type="ARBA" id="ARBA00001342"/>
    </source>
</evidence>
<name>A0ABS5CHJ0_9BACL</name>
<evidence type="ECO:0000256" key="2">
    <source>
        <dbReference type="ARBA" id="ARBA00001968"/>
    </source>
</evidence>
<evidence type="ECO:0000256" key="8">
    <source>
        <dbReference type="ARBA" id="ARBA00025046"/>
    </source>
</evidence>
<evidence type="ECO:0000256" key="9">
    <source>
        <dbReference type="ARBA" id="ARBA00030169"/>
    </source>
</evidence>
<dbReference type="NCBIfam" id="NF006093">
    <property type="entry name" value="PRK08245.1"/>
    <property type="match status" value="1"/>
</dbReference>
<dbReference type="RefSeq" id="WP_210661705.1">
    <property type="nucleotide sequence ID" value="NZ_JAGKSP010000010.1"/>
</dbReference>
<evidence type="ECO:0000256" key="6">
    <source>
        <dbReference type="ARBA" id="ARBA00012947"/>
    </source>
</evidence>
<proteinExistence type="inferred from homology"/>
<dbReference type="PANTHER" id="PTHR33254">
    <property type="entry name" value="4-HYDROXY-4-METHYL-2-OXOGLUTARATE ALDOLASE 3-RELATED"/>
    <property type="match status" value="1"/>
</dbReference>
<dbReference type="SUPFAM" id="SSF89562">
    <property type="entry name" value="RraA-like"/>
    <property type="match status" value="1"/>
</dbReference>
<dbReference type="CDD" id="cd16841">
    <property type="entry name" value="RraA_family"/>
    <property type="match status" value="1"/>
</dbReference>
<evidence type="ECO:0000256" key="10">
    <source>
        <dbReference type="ARBA" id="ARBA00032305"/>
    </source>
</evidence>
<comment type="catalytic activity">
    <reaction evidence="11">
        <text>oxaloacetate + H(+) = pyruvate + CO2</text>
        <dbReference type="Rhea" id="RHEA:15641"/>
        <dbReference type="ChEBI" id="CHEBI:15361"/>
        <dbReference type="ChEBI" id="CHEBI:15378"/>
        <dbReference type="ChEBI" id="CHEBI:16452"/>
        <dbReference type="ChEBI" id="CHEBI:16526"/>
        <dbReference type="EC" id="4.1.1.112"/>
    </reaction>
</comment>
<accession>A0ABS5CHJ0</accession>
<dbReference type="Pfam" id="PF03737">
    <property type="entry name" value="RraA-like"/>
    <property type="match status" value="1"/>
</dbReference>
<protein>
    <recommendedName>
        <fullName evidence="7">Putative 4-hydroxy-4-methyl-2-oxoglutarate aldolase</fullName>
        <ecNumber evidence="6">4.1.1.112</ecNumber>
        <ecNumber evidence="5">4.1.3.17</ecNumber>
    </recommendedName>
    <alternativeName>
        <fullName evidence="10">Oxaloacetate decarboxylase</fullName>
    </alternativeName>
    <alternativeName>
        <fullName evidence="9">RraA-like protein</fullName>
    </alternativeName>
</protein>
<comment type="similarity">
    <text evidence="3">Belongs to the class II aldolase/RraA-like family.</text>
</comment>
<dbReference type="InterPro" id="IPR005493">
    <property type="entry name" value="RraA/RraA-like"/>
</dbReference>
<dbReference type="EC" id="4.1.3.17" evidence="5"/>
<dbReference type="PANTHER" id="PTHR33254:SF16">
    <property type="entry name" value="BLR3842 PROTEIN"/>
    <property type="match status" value="1"/>
</dbReference>
<dbReference type="InterPro" id="IPR036704">
    <property type="entry name" value="RraA/RraA-like_sf"/>
</dbReference>